<dbReference type="InterPro" id="IPR011006">
    <property type="entry name" value="CheY-like_superfamily"/>
</dbReference>
<dbReference type="Gene3D" id="3.40.1550.10">
    <property type="entry name" value="CheC-like"/>
    <property type="match status" value="1"/>
</dbReference>
<dbReference type="GO" id="GO:0000160">
    <property type="term" value="P:phosphorelay signal transduction system"/>
    <property type="evidence" value="ECO:0007669"/>
    <property type="project" value="InterPro"/>
</dbReference>
<evidence type="ECO:0000313" key="5">
    <source>
        <dbReference type="EMBL" id="SEC12947.1"/>
    </source>
</evidence>
<protein>
    <submittedName>
        <fullName evidence="5">Response regulator receiver domain-containing protein</fullName>
    </submittedName>
</protein>
<organism evidence="5 6">
    <name type="scientific">Pseudomonas saponiphila</name>
    <dbReference type="NCBI Taxonomy" id="556534"/>
    <lineage>
        <taxon>Bacteria</taxon>
        <taxon>Pseudomonadati</taxon>
        <taxon>Pseudomonadota</taxon>
        <taxon>Gammaproteobacteria</taxon>
        <taxon>Pseudomonadales</taxon>
        <taxon>Pseudomonadaceae</taxon>
        <taxon>Pseudomonas</taxon>
    </lineage>
</organism>
<dbReference type="EMBL" id="FNTJ01000001">
    <property type="protein sequence ID" value="SEC12947.1"/>
    <property type="molecule type" value="Genomic_DNA"/>
</dbReference>
<dbReference type="SUPFAM" id="SSF52172">
    <property type="entry name" value="CheY-like"/>
    <property type="match status" value="1"/>
</dbReference>
<evidence type="ECO:0000313" key="6">
    <source>
        <dbReference type="Proteomes" id="UP000198982"/>
    </source>
</evidence>
<keyword evidence="2 3" id="KW-0597">Phosphoprotein</keyword>
<dbReference type="CDD" id="cd17593">
    <property type="entry name" value="REC_CheC-like"/>
    <property type="match status" value="1"/>
</dbReference>
<keyword evidence="1" id="KW-0145">Chemotaxis</keyword>
<dbReference type="CDD" id="cd17910">
    <property type="entry name" value="CheC_ClassII"/>
    <property type="match status" value="1"/>
</dbReference>
<dbReference type="InterPro" id="IPR001789">
    <property type="entry name" value="Sig_transdc_resp-reg_receiver"/>
</dbReference>
<dbReference type="PANTHER" id="PTHR44591:SF24">
    <property type="entry name" value="PROTEIN-GLUTAMATE METHYLESTERASE_PROTEIN-GLUTAMINE GLUTAMINASE 1"/>
    <property type="match status" value="1"/>
</dbReference>
<evidence type="ECO:0000256" key="2">
    <source>
        <dbReference type="ARBA" id="ARBA00022553"/>
    </source>
</evidence>
<gene>
    <name evidence="5" type="ORF">SAMN05216178_3557</name>
</gene>
<keyword evidence="6" id="KW-1185">Reference proteome</keyword>
<dbReference type="Proteomes" id="UP000198982">
    <property type="component" value="Unassembled WGS sequence"/>
</dbReference>
<dbReference type="InterPro" id="IPR028976">
    <property type="entry name" value="CheC-like_sf"/>
</dbReference>
<dbReference type="SMART" id="SM00448">
    <property type="entry name" value="REC"/>
    <property type="match status" value="1"/>
</dbReference>
<feature type="domain" description="Response regulatory" evidence="4">
    <location>
        <begin position="3"/>
        <end position="118"/>
    </location>
</feature>
<evidence type="ECO:0000259" key="4">
    <source>
        <dbReference type="PROSITE" id="PS50110"/>
    </source>
</evidence>
<dbReference type="SUPFAM" id="SSF103039">
    <property type="entry name" value="CheC-like"/>
    <property type="match status" value="1"/>
</dbReference>
<dbReference type="Gene3D" id="3.40.50.2300">
    <property type="match status" value="1"/>
</dbReference>
<reference evidence="6" key="1">
    <citation type="submission" date="2016-10" db="EMBL/GenBank/DDBJ databases">
        <authorList>
            <person name="Varghese N."/>
            <person name="Submissions S."/>
        </authorList>
    </citation>
    <scope>NUCLEOTIDE SEQUENCE [LARGE SCALE GENOMIC DNA]</scope>
    <source>
        <strain evidence="6">DSM 9751</strain>
    </source>
</reference>
<evidence type="ECO:0000256" key="3">
    <source>
        <dbReference type="PROSITE-ProRule" id="PRU00169"/>
    </source>
</evidence>
<feature type="modified residue" description="4-aspartylphosphate" evidence="3">
    <location>
        <position position="53"/>
    </location>
</feature>
<dbReference type="AlphaFoldDB" id="A0A1H4PZS9"/>
<dbReference type="Pfam" id="PF00072">
    <property type="entry name" value="Response_reg"/>
    <property type="match status" value="1"/>
</dbReference>
<accession>A0A1H4PZS9</accession>
<name>A0A1H4PZS9_9PSED</name>
<dbReference type="GO" id="GO:0006935">
    <property type="term" value="P:chemotaxis"/>
    <property type="evidence" value="ECO:0007669"/>
    <property type="project" value="UniProtKB-KW"/>
</dbReference>
<dbReference type="RefSeq" id="WP_092315607.1">
    <property type="nucleotide sequence ID" value="NZ_FNTJ01000001.1"/>
</dbReference>
<sequence length="329" mass="36279">MIPLLVCDDSSMARKQVLQTLPSEWQVSVTQACNGREGLEALRRGLGKVALLDLTMPVMDGYQVLSAVQEEGIDAQIIVISGDVQEEAVRRTRELGALAFLKKPFDPQQLRALLKQLQLLDSPPPKHPIAPSPAPLVTFRDAFRETVNVSMGYAAALIAKVLDVFVHLPIPHVNVLEAGELQMLLADANRARQLTAICQGYIGSGIAGEALLMFYDSEVADIAQLMEQGTDPYQEMEVLIDLSSVLIGACLSSIAEQLDVFFSVGHPQVLGEHTTIDELILLNQQRWNQTQAVEISYSLEEQNIHFDLLLLFTEDSMALLEQKLAYLMS</sequence>
<evidence type="ECO:0000256" key="1">
    <source>
        <dbReference type="ARBA" id="ARBA00022500"/>
    </source>
</evidence>
<proteinExistence type="predicted"/>
<dbReference type="PANTHER" id="PTHR44591">
    <property type="entry name" value="STRESS RESPONSE REGULATOR PROTEIN 1"/>
    <property type="match status" value="1"/>
</dbReference>
<dbReference type="InterPro" id="IPR050595">
    <property type="entry name" value="Bact_response_regulator"/>
</dbReference>
<dbReference type="PROSITE" id="PS50110">
    <property type="entry name" value="RESPONSE_REGULATORY"/>
    <property type="match status" value="1"/>
</dbReference>